<evidence type="ECO:0000313" key="1">
    <source>
        <dbReference type="Proteomes" id="UP000887580"/>
    </source>
</evidence>
<name>A0AC35EYA8_9BILA</name>
<evidence type="ECO:0000313" key="2">
    <source>
        <dbReference type="WBParaSite" id="PS1159_v2.g11961.t1"/>
    </source>
</evidence>
<proteinExistence type="predicted"/>
<dbReference type="WBParaSite" id="PS1159_v2.g11961.t1">
    <property type="protein sequence ID" value="PS1159_v2.g11961.t1"/>
    <property type="gene ID" value="PS1159_v2.g11961"/>
</dbReference>
<dbReference type="Proteomes" id="UP000887580">
    <property type="component" value="Unplaced"/>
</dbReference>
<protein>
    <submittedName>
        <fullName evidence="2">BTB domain-containing protein</fullName>
    </submittedName>
</protein>
<accession>A0AC35EYA8</accession>
<organism evidence="1 2">
    <name type="scientific">Panagrolaimus sp. PS1159</name>
    <dbReference type="NCBI Taxonomy" id="55785"/>
    <lineage>
        <taxon>Eukaryota</taxon>
        <taxon>Metazoa</taxon>
        <taxon>Ecdysozoa</taxon>
        <taxon>Nematoda</taxon>
        <taxon>Chromadorea</taxon>
        <taxon>Rhabditida</taxon>
        <taxon>Tylenchina</taxon>
        <taxon>Panagrolaimomorpha</taxon>
        <taxon>Panagrolaimoidea</taxon>
        <taxon>Panagrolaimidae</taxon>
        <taxon>Panagrolaimus</taxon>
    </lineage>
</organism>
<sequence>MVIDFTQPSQLRQFEIIIEEKSLFVNQHYLAELSPYFLALCFTPEFQETREGKVEITDISFDDMLELLQHICPDDDFIMRSNISVDNFAALTHLSQRLLLTNLRREVERYASTEASIEAWLSPDAVSVSQLLEIIIEAISAHFSNEALNILCKQLAKKDESEVNELLTKIPQEFRTIIEPKFQHFVQYFRLTNQCLLSTPMETYHKRLFF</sequence>
<reference evidence="2" key="1">
    <citation type="submission" date="2022-11" db="UniProtKB">
        <authorList>
            <consortium name="WormBaseParasite"/>
        </authorList>
    </citation>
    <scope>IDENTIFICATION</scope>
</reference>